<evidence type="ECO:0000256" key="5">
    <source>
        <dbReference type="ARBA" id="ARBA00023157"/>
    </source>
</evidence>
<accession>A0A4S2KP36</accession>
<dbReference type="InterPro" id="IPR039670">
    <property type="entry name" value="NPC2-like"/>
</dbReference>
<dbReference type="InterPro" id="IPR033916">
    <property type="entry name" value="ML_Npc2-like"/>
</dbReference>
<evidence type="ECO:0000256" key="1">
    <source>
        <dbReference type="ARBA" id="ARBA00004613"/>
    </source>
</evidence>
<dbReference type="SUPFAM" id="SSF81296">
    <property type="entry name" value="E set domains"/>
    <property type="match status" value="1"/>
</dbReference>
<protein>
    <recommendedName>
        <fullName evidence="7">MD-2-related lipid-recognition domain-containing protein</fullName>
    </recommendedName>
</protein>
<evidence type="ECO:0000256" key="3">
    <source>
        <dbReference type="ARBA" id="ARBA00022525"/>
    </source>
</evidence>
<dbReference type="EMBL" id="QBLH01002107">
    <property type="protein sequence ID" value="TGZ49677.1"/>
    <property type="molecule type" value="Genomic_DNA"/>
</dbReference>
<sequence>MSRVTIVVFTLFYALCYSASCHAVTFDDCGSTLGKFTEVLVSGCKTSDEKCVLQRGANASISIKFTPNKDISAVNVRVYGVVLDVPVPFPLDKPDACKDPDDGIDCPLHKDQEYHYTTTLLVQKKSPRVNVYIKWAFINENKEKIVCIGFPAKVK</sequence>
<feature type="signal peptide" evidence="6">
    <location>
        <begin position="1"/>
        <end position="23"/>
    </location>
</feature>
<proteinExistence type="inferred from homology"/>
<reference evidence="8 9" key="1">
    <citation type="journal article" date="2019" name="Philos. Trans. R. Soc. Lond., B, Biol. Sci.">
        <title>Ant behaviour and brain gene expression of defending hosts depend on the ecological success of the intruding social parasite.</title>
        <authorList>
            <person name="Kaur R."/>
            <person name="Stoldt M."/>
            <person name="Jongepier E."/>
            <person name="Feldmeyer B."/>
            <person name="Menzel F."/>
            <person name="Bornberg-Bauer E."/>
            <person name="Foitzik S."/>
        </authorList>
    </citation>
    <scope>NUCLEOTIDE SEQUENCE [LARGE SCALE GENOMIC DNA]</scope>
    <source>
        <tissue evidence="8">Whole body</tissue>
    </source>
</reference>
<organism evidence="8 9">
    <name type="scientific">Temnothorax longispinosus</name>
    <dbReference type="NCBI Taxonomy" id="300112"/>
    <lineage>
        <taxon>Eukaryota</taxon>
        <taxon>Metazoa</taxon>
        <taxon>Ecdysozoa</taxon>
        <taxon>Arthropoda</taxon>
        <taxon>Hexapoda</taxon>
        <taxon>Insecta</taxon>
        <taxon>Pterygota</taxon>
        <taxon>Neoptera</taxon>
        <taxon>Endopterygota</taxon>
        <taxon>Hymenoptera</taxon>
        <taxon>Apocrita</taxon>
        <taxon>Aculeata</taxon>
        <taxon>Formicoidea</taxon>
        <taxon>Formicidae</taxon>
        <taxon>Myrmicinae</taxon>
        <taxon>Temnothorax</taxon>
    </lineage>
</organism>
<name>A0A4S2KP36_9HYME</name>
<dbReference type="PANTHER" id="PTHR11306">
    <property type="entry name" value="NIEMANN PICK TYPE C2 PROTEIN NPC2-RELATED"/>
    <property type="match status" value="1"/>
</dbReference>
<dbReference type="AlphaFoldDB" id="A0A4S2KP36"/>
<dbReference type="SMART" id="SM00737">
    <property type="entry name" value="ML"/>
    <property type="match status" value="1"/>
</dbReference>
<dbReference type="FunFam" id="2.60.40.770:FF:000001">
    <property type="entry name" value="NPC intracellular cholesterol transporter 2"/>
    <property type="match status" value="1"/>
</dbReference>
<dbReference type="GO" id="GO:0032367">
    <property type="term" value="P:intracellular cholesterol transport"/>
    <property type="evidence" value="ECO:0007669"/>
    <property type="project" value="InterPro"/>
</dbReference>
<dbReference type="Gene3D" id="2.60.40.770">
    <property type="match status" value="1"/>
</dbReference>
<keyword evidence="9" id="KW-1185">Reference proteome</keyword>
<evidence type="ECO:0000313" key="8">
    <source>
        <dbReference type="EMBL" id="TGZ49677.1"/>
    </source>
</evidence>
<dbReference type="InterPro" id="IPR003172">
    <property type="entry name" value="ML_dom"/>
</dbReference>
<keyword evidence="3" id="KW-0964">Secreted</keyword>
<comment type="similarity">
    <text evidence="2">Belongs to the NPC2 family.</text>
</comment>
<keyword evidence="5" id="KW-1015">Disulfide bond</keyword>
<evidence type="ECO:0000256" key="4">
    <source>
        <dbReference type="ARBA" id="ARBA00022729"/>
    </source>
</evidence>
<gene>
    <name evidence="8" type="ORF">DBV15_01331</name>
</gene>
<dbReference type="InterPro" id="IPR014756">
    <property type="entry name" value="Ig_E-set"/>
</dbReference>
<dbReference type="STRING" id="300112.A0A4S2KP36"/>
<comment type="subcellular location">
    <subcellularLocation>
        <location evidence="1">Secreted</location>
    </subcellularLocation>
</comment>
<comment type="caution">
    <text evidence="8">The sequence shown here is derived from an EMBL/GenBank/DDBJ whole genome shotgun (WGS) entry which is preliminary data.</text>
</comment>
<dbReference type="CDD" id="cd00916">
    <property type="entry name" value="Npc2_like"/>
    <property type="match status" value="1"/>
</dbReference>
<feature type="chain" id="PRO_5020302123" description="MD-2-related lipid-recognition domain-containing protein" evidence="6">
    <location>
        <begin position="24"/>
        <end position="155"/>
    </location>
</feature>
<dbReference type="GO" id="GO:0005576">
    <property type="term" value="C:extracellular region"/>
    <property type="evidence" value="ECO:0007669"/>
    <property type="project" value="UniProtKB-SubCell"/>
</dbReference>
<dbReference type="PANTHER" id="PTHR11306:SF68">
    <property type="entry name" value="NPC INTRACELLULAR CHOLESTEROL TRANSPORTER 2"/>
    <property type="match status" value="1"/>
</dbReference>
<evidence type="ECO:0000313" key="9">
    <source>
        <dbReference type="Proteomes" id="UP000310200"/>
    </source>
</evidence>
<feature type="domain" description="MD-2-related lipid-recognition" evidence="7">
    <location>
        <begin position="26"/>
        <end position="152"/>
    </location>
</feature>
<keyword evidence="4 6" id="KW-0732">Signal</keyword>
<evidence type="ECO:0000256" key="2">
    <source>
        <dbReference type="ARBA" id="ARBA00006370"/>
    </source>
</evidence>
<dbReference type="Pfam" id="PF02221">
    <property type="entry name" value="E1_DerP2_DerF2"/>
    <property type="match status" value="1"/>
</dbReference>
<dbReference type="Proteomes" id="UP000310200">
    <property type="component" value="Unassembled WGS sequence"/>
</dbReference>
<evidence type="ECO:0000259" key="7">
    <source>
        <dbReference type="SMART" id="SM00737"/>
    </source>
</evidence>
<evidence type="ECO:0000256" key="6">
    <source>
        <dbReference type="SAM" id="SignalP"/>
    </source>
</evidence>
<dbReference type="GO" id="GO:0032934">
    <property type="term" value="F:sterol binding"/>
    <property type="evidence" value="ECO:0007669"/>
    <property type="project" value="InterPro"/>
</dbReference>